<reference evidence="8" key="1">
    <citation type="journal article" date="2019" name="Int. J. Syst. Evol. Microbiol.">
        <title>The Global Catalogue of Microorganisms (GCM) 10K type strain sequencing project: providing services to taxonomists for standard genome sequencing and annotation.</title>
        <authorList>
            <consortium name="The Broad Institute Genomics Platform"/>
            <consortium name="The Broad Institute Genome Sequencing Center for Infectious Disease"/>
            <person name="Wu L."/>
            <person name="Ma J."/>
        </authorList>
    </citation>
    <scope>NUCLEOTIDE SEQUENCE [LARGE SCALE GENOMIC DNA]</scope>
    <source>
        <strain evidence="8">CCUG 52478</strain>
    </source>
</reference>
<evidence type="ECO:0000313" key="8">
    <source>
        <dbReference type="Proteomes" id="UP001597229"/>
    </source>
</evidence>
<organism evidence="7 8">
    <name type="scientific">Nocardioides ginsengisoli</name>
    <dbReference type="NCBI Taxonomy" id="363868"/>
    <lineage>
        <taxon>Bacteria</taxon>
        <taxon>Bacillati</taxon>
        <taxon>Actinomycetota</taxon>
        <taxon>Actinomycetes</taxon>
        <taxon>Propionibacteriales</taxon>
        <taxon>Nocardioidaceae</taxon>
        <taxon>Nocardioides</taxon>
    </lineage>
</organism>
<keyword evidence="2" id="KW-0479">Metal-binding</keyword>
<comment type="caution">
    <text evidence="7">The sequence shown here is derived from an EMBL/GenBank/DDBJ whole genome shotgun (WGS) entry which is preliminary data.</text>
</comment>
<dbReference type="Gene3D" id="3.40.5.90">
    <property type="entry name" value="CDGSH iron-sulfur domain, mitoNEET-type"/>
    <property type="match status" value="1"/>
</dbReference>
<feature type="domain" description="Iron-binding zinc finger CDGSH type" evidence="6">
    <location>
        <begin position="20"/>
        <end position="64"/>
    </location>
</feature>
<evidence type="ECO:0000256" key="1">
    <source>
        <dbReference type="ARBA" id="ARBA00022714"/>
    </source>
</evidence>
<protein>
    <submittedName>
        <fullName evidence="7">CDGSH iron-sulfur domain-containing protein</fullName>
    </submittedName>
</protein>
<evidence type="ECO:0000313" key="7">
    <source>
        <dbReference type="EMBL" id="MFD1248775.1"/>
    </source>
</evidence>
<keyword evidence="1" id="KW-0001">2Fe-2S</keyword>
<dbReference type="Proteomes" id="UP001597229">
    <property type="component" value="Unassembled WGS sequence"/>
</dbReference>
<keyword evidence="3" id="KW-0408">Iron</keyword>
<name>A0ABW3W2H8_9ACTN</name>
<evidence type="ECO:0000256" key="3">
    <source>
        <dbReference type="ARBA" id="ARBA00023004"/>
    </source>
</evidence>
<keyword evidence="4" id="KW-0411">Iron-sulfur</keyword>
<dbReference type="EMBL" id="JBHTLX010000017">
    <property type="protein sequence ID" value="MFD1248775.1"/>
    <property type="molecule type" value="Genomic_DNA"/>
</dbReference>
<dbReference type="InterPro" id="IPR018967">
    <property type="entry name" value="FeS-contain_CDGSH-typ"/>
</dbReference>
<dbReference type="Pfam" id="PF09360">
    <property type="entry name" value="zf-CDGSH"/>
    <property type="match status" value="1"/>
</dbReference>
<proteinExistence type="predicted"/>
<dbReference type="InterPro" id="IPR042216">
    <property type="entry name" value="MitoNEET_CISD"/>
</dbReference>
<feature type="region of interest" description="Disordered" evidence="5">
    <location>
        <begin position="56"/>
        <end position="80"/>
    </location>
</feature>
<dbReference type="RefSeq" id="WP_367919172.1">
    <property type="nucleotide sequence ID" value="NZ_BAABAC010000020.1"/>
</dbReference>
<feature type="compositionally biased region" description="Basic residues" evidence="5">
    <location>
        <begin position="59"/>
        <end position="68"/>
    </location>
</feature>
<dbReference type="SMART" id="SM00704">
    <property type="entry name" value="ZnF_CDGSH"/>
    <property type="match status" value="1"/>
</dbReference>
<evidence type="ECO:0000256" key="5">
    <source>
        <dbReference type="SAM" id="MobiDB-lite"/>
    </source>
</evidence>
<evidence type="ECO:0000256" key="4">
    <source>
        <dbReference type="ARBA" id="ARBA00023014"/>
    </source>
</evidence>
<evidence type="ECO:0000256" key="2">
    <source>
        <dbReference type="ARBA" id="ARBA00022723"/>
    </source>
</evidence>
<evidence type="ECO:0000259" key="6">
    <source>
        <dbReference type="SMART" id="SM00704"/>
    </source>
</evidence>
<keyword evidence="8" id="KW-1185">Reference proteome</keyword>
<accession>A0ABW3W2H8</accession>
<gene>
    <name evidence="7" type="ORF">ACFQ3F_13325</name>
</gene>
<sequence length="80" mass="9115">MTRKQRVTVIDCPRGPLLVRGADEVVGFDGTTAETNRAVVAVCRCGRSERLPWCDDSHRARRRRRPPPKTKEEPAEEEQD</sequence>